<organism evidence="2 3">
    <name type="scientific">Aulographum hederae CBS 113979</name>
    <dbReference type="NCBI Taxonomy" id="1176131"/>
    <lineage>
        <taxon>Eukaryota</taxon>
        <taxon>Fungi</taxon>
        <taxon>Dikarya</taxon>
        <taxon>Ascomycota</taxon>
        <taxon>Pezizomycotina</taxon>
        <taxon>Dothideomycetes</taxon>
        <taxon>Pleosporomycetidae</taxon>
        <taxon>Aulographales</taxon>
        <taxon>Aulographaceae</taxon>
    </lineage>
</organism>
<evidence type="ECO:0000313" key="2">
    <source>
        <dbReference type="EMBL" id="KAF1992087.1"/>
    </source>
</evidence>
<protein>
    <submittedName>
        <fullName evidence="2">Uncharacterized protein</fullName>
    </submittedName>
</protein>
<feature type="region of interest" description="Disordered" evidence="1">
    <location>
        <begin position="155"/>
        <end position="199"/>
    </location>
</feature>
<dbReference type="AlphaFoldDB" id="A0A6G1HG93"/>
<feature type="compositionally biased region" description="Polar residues" evidence="1">
    <location>
        <begin position="157"/>
        <end position="175"/>
    </location>
</feature>
<keyword evidence="3" id="KW-1185">Reference proteome</keyword>
<feature type="compositionally biased region" description="Gly residues" evidence="1">
    <location>
        <begin position="507"/>
        <end position="519"/>
    </location>
</feature>
<evidence type="ECO:0000256" key="1">
    <source>
        <dbReference type="SAM" id="MobiDB-lite"/>
    </source>
</evidence>
<evidence type="ECO:0000313" key="3">
    <source>
        <dbReference type="Proteomes" id="UP000800041"/>
    </source>
</evidence>
<reference evidence="2" key="1">
    <citation type="journal article" date="2020" name="Stud. Mycol.">
        <title>101 Dothideomycetes genomes: a test case for predicting lifestyles and emergence of pathogens.</title>
        <authorList>
            <person name="Haridas S."/>
            <person name="Albert R."/>
            <person name="Binder M."/>
            <person name="Bloem J."/>
            <person name="Labutti K."/>
            <person name="Salamov A."/>
            <person name="Andreopoulos B."/>
            <person name="Baker S."/>
            <person name="Barry K."/>
            <person name="Bills G."/>
            <person name="Bluhm B."/>
            <person name="Cannon C."/>
            <person name="Castanera R."/>
            <person name="Culley D."/>
            <person name="Daum C."/>
            <person name="Ezra D."/>
            <person name="Gonzalez J."/>
            <person name="Henrissat B."/>
            <person name="Kuo A."/>
            <person name="Liang C."/>
            <person name="Lipzen A."/>
            <person name="Lutzoni F."/>
            <person name="Magnuson J."/>
            <person name="Mondo S."/>
            <person name="Nolan M."/>
            <person name="Ohm R."/>
            <person name="Pangilinan J."/>
            <person name="Park H.-J."/>
            <person name="Ramirez L."/>
            <person name="Alfaro M."/>
            <person name="Sun H."/>
            <person name="Tritt A."/>
            <person name="Yoshinaga Y."/>
            <person name="Zwiers L.-H."/>
            <person name="Turgeon B."/>
            <person name="Goodwin S."/>
            <person name="Spatafora J."/>
            <person name="Crous P."/>
            <person name="Grigoriev I."/>
        </authorList>
    </citation>
    <scope>NUCLEOTIDE SEQUENCE</scope>
    <source>
        <strain evidence="2">CBS 113979</strain>
    </source>
</reference>
<dbReference type="OrthoDB" id="1162399at2759"/>
<gene>
    <name evidence="2" type="ORF">K402DRAFT_459275</name>
</gene>
<name>A0A6G1HG93_9PEZI</name>
<accession>A0A6G1HG93</accession>
<sequence>MSLQKNYEQFLASPTTAALAEGSSIIYVPTLTTINEPTAILKHLAVQAKFLTKKSDKLLNAIESAAGLCLEVETTLEFVNGGGAYLPGLDDNFLADRIVTFPVVHIVSFDNQQKITSARLHWDQGALLKQVEVIGARGKNWPIRDGREQAKLIASSVAKQPTSDASRPSTAQESVSGSSRGRGRSHASSTTSATGDPHATLNLFQPREVDTDVPVHYGTSVPTRASARPASRDLGDILAGQNNQAVPRSPSPTKGGAGKHFRSNRLFEEGEDPEAESSPLKEVGVKTNANKYNHFEFGDGQDGPNHEEQVAADKKKSKKHLSQWDFADFTTPEKLPMKVRSQDVRHFGWEDDVVESPVKRPIVHQPRPNLEAQFEFVDDGSPEGQRRQVPSKSANSSLGLYRDHVIGDDDADDTSITKQPLADAKNINNKDRSKTFGSQFVITDKSPAAVRTQGGDHEKENSDKMGGNRKKVLEGLDAHWGLYEDAPATEARPEHMVGGRGIKTSGDGMGGRKSGGRSWGFGDDSADEAERNAPIVKRGDGKGSRAQTEAAHGGFWDF</sequence>
<feature type="region of interest" description="Disordered" evidence="1">
    <location>
        <begin position="240"/>
        <end position="260"/>
    </location>
</feature>
<feature type="region of interest" description="Disordered" evidence="1">
    <location>
        <begin position="492"/>
        <end position="558"/>
    </location>
</feature>
<dbReference type="Proteomes" id="UP000800041">
    <property type="component" value="Unassembled WGS sequence"/>
</dbReference>
<feature type="compositionally biased region" description="Low complexity" evidence="1">
    <location>
        <begin position="186"/>
        <end position="195"/>
    </location>
</feature>
<feature type="region of interest" description="Disordered" evidence="1">
    <location>
        <begin position="293"/>
        <end position="319"/>
    </location>
</feature>
<feature type="compositionally biased region" description="Basic and acidic residues" evidence="1">
    <location>
        <begin position="454"/>
        <end position="463"/>
    </location>
</feature>
<proteinExistence type="predicted"/>
<feature type="compositionally biased region" description="Basic and acidic residues" evidence="1">
    <location>
        <begin position="304"/>
        <end position="314"/>
    </location>
</feature>
<dbReference type="EMBL" id="ML977138">
    <property type="protein sequence ID" value="KAF1992087.1"/>
    <property type="molecule type" value="Genomic_DNA"/>
</dbReference>
<feature type="region of interest" description="Disordered" evidence="1">
    <location>
        <begin position="448"/>
        <end position="468"/>
    </location>
</feature>